<feature type="domain" description="Myb-like" evidence="6">
    <location>
        <begin position="279"/>
        <end position="329"/>
    </location>
</feature>
<feature type="compositionally biased region" description="Low complexity" evidence="5">
    <location>
        <begin position="541"/>
        <end position="554"/>
    </location>
</feature>
<keyword evidence="1" id="KW-0805">Transcription regulation</keyword>
<dbReference type="GO" id="GO:0019185">
    <property type="term" value="C:snRNA-activating protein complex"/>
    <property type="evidence" value="ECO:0007669"/>
    <property type="project" value="TreeGrafter"/>
</dbReference>
<feature type="domain" description="Myb-like" evidence="6">
    <location>
        <begin position="175"/>
        <end position="225"/>
    </location>
</feature>
<dbReference type="SUPFAM" id="SSF46689">
    <property type="entry name" value="Homeodomain-like"/>
    <property type="match status" value="3"/>
</dbReference>
<feature type="compositionally biased region" description="Polar residues" evidence="5">
    <location>
        <begin position="733"/>
        <end position="750"/>
    </location>
</feature>
<evidence type="ECO:0000259" key="8">
    <source>
        <dbReference type="PROSITE" id="PS51294"/>
    </source>
</evidence>
<proteinExistence type="predicted"/>
<evidence type="ECO:0000256" key="5">
    <source>
        <dbReference type="SAM" id="MobiDB-lite"/>
    </source>
</evidence>
<evidence type="ECO:0000313" key="10">
    <source>
        <dbReference type="Proteomes" id="UP000297245"/>
    </source>
</evidence>
<dbReference type="OrthoDB" id="2143914at2759"/>
<dbReference type="InterPro" id="IPR051575">
    <property type="entry name" value="Myb-like_DNA-bd"/>
</dbReference>
<dbReference type="InterPro" id="IPR009057">
    <property type="entry name" value="Homeodomain-like_sf"/>
</dbReference>
<feature type="compositionally biased region" description="Basic residues" evidence="5">
    <location>
        <begin position="431"/>
        <end position="445"/>
    </location>
</feature>
<sequence>MPDQTLTQCALQSNQQHQLELTKHAEKLTAELKEIDKLLKAVDSDASDDEPGKEIEVPGAVNPTSIIPPSGFFNPESPFYEESVKRSRYLKNTTMHAMKARELDALTEGVQAELTRLKALENKNRGLPLPTVNDVDLNSDVTDVNWTVVAERVNDISTVKRTPEELRIKWVGDRRPSINHAEWTKAESEMVKLIVQRRQEEQKVHWVDIAKELDTNRTPIECMRRGITRPRHVWSVEGDRRLLEGIQLYGIENWSHVALHVSEHATPGQCQMRYMRTLDPALKKGAWSAEEDERLQSVVSVLGPVWQEVAVFVPGRTNEQCRERYTECLMPMERTWTAEEDAELLSSVARQGAKWKVVSQHLQFASDSECRARYNKLKKTDKAEKTAPATPIPYETEPIAYNPKAAAFRTSDIAAWSSLDAMVSVLPSTKTRPKTKPKGKSKGKGKGREIEISTGARSVDVADSSSTDIGTPGIQSDTSAIAPKPRPKPKAKGKGMQQGSTRLSQSDSIPRSSGDPSTSTIPSPTPMEGVQPAEPGNEVQSSTEATSQSSSTITLPIPIRGITPTSASITRNEQPQTEVTNQSSANNTESSTAIQSGVAVSAEGEPRIVTESANTVASAAPQPSEVTKSPALSLVEKPVSSLRRKRPAEESIAPSPAPKRGRPRKNVAATHPSPVMSSATIAEGTDTSETARKSFLQSADQGGAATPTIPVGDSSSAPEGSPSASTQRRQKAVANSVSSINTVPQGSATRRSTRLAAKKSA</sequence>
<feature type="compositionally biased region" description="Polar residues" evidence="5">
    <location>
        <begin position="675"/>
        <end position="688"/>
    </location>
</feature>
<accession>A0A4S8MRE3</accession>
<evidence type="ECO:0000256" key="3">
    <source>
        <dbReference type="ARBA" id="ARBA00023163"/>
    </source>
</evidence>
<dbReference type="Pfam" id="PF00249">
    <property type="entry name" value="Myb_DNA-binding"/>
    <property type="match status" value="1"/>
</dbReference>
<dbReference type="PROSITE" id="PS51293">
    <property type="entry name" value="SANT"/>
    <property type="match status" value="1"/>
</dbReference>
<dbReference type="AlphaFoldDB" id="A0A4S8MRE3"/>
<feature type="compositionally biased region" description="Polar residues" evidence="5">
    <location>
        <begin position="497"/>
        <end position="511"/>
    </location>
</feature>
<keyword evidence="4" id="KW-0539">Nucleus</keyword>
<dbReference type="Proteomes" id="UP000297245">
    <property type="component" value="Unassembled WGS sequence"/>
</dbReference>
<keyword evidence="3" id="KW-0804">Transcription</keyword>
<dbReference type="PANTHER" id="PTHR46621:SF1">
    <property type="entry name" value="SNRNA-ACTIVATING PROTEIN COMPLEX SUBUNIT 4"/>
    <property type="match status" value="1"/>
</dbReference>
<gene>
    <name evidence="9" type="ORF">K435DRAFT_961250</name>
</gene>
<dbReference type="GO" id="GO:0001006">
    <property type="term" value="F:RNA polymerase III type 3 promoter sequence-specific DNA binding"/>
    <property type="evidence" value="ECO:0007669"/>
    <property type="project" value="TreeGrafter"/>
</dbReference>
<feature type="region of interest" description="Disordered" evidence="5">
    <location>
        <begin position="42"/>
        <end position="68"/>
    </location>
</feature>
<evidence type="ECO:0000313" key="9">
    <source>
        <dbReference type="EMBL" id="THV05502.1"/>
    </source>
</evidence>
<feature type="domain" description="Myb-like" evidence="6">
    <location>
        <begin position="336"/>
        <end position="378"/>
    </location>
</feature>
<feature type="domain" description="HTH myb-type" evidence="8">
    <location>
        <begin position="334"/>
        <end position="382"/>
    </location>
</feature>
<organism evidence="9 10">
    <name type="scientific">Dendrothele bispora (strain CBS 962.96)</name>
    <dbReference type="NCBI Taxonomy" id="1314807"/>
    <lineage>
        <taxon>Eukaryota</taxon>
        <taxon>Fungi</taxon>
        <taxon>Dikarya</taxon>
        <taxon>Basidiomycota</taxon>
        <taxon>Agaricomycotina</taxon>
        <taxon>Agaricomycetes</taxon>
        <taxon>Agaricomycetidae</taxon>
        <taxon>Agaricales</taxon>
        <taxon>Agaricales incertae sedis</taxon>
        <taxon>Dendrothele</taxon>
    </lineage>
</organism>
<feature type="compositionally biased region" description="Polar residues" evidence="5">
    <location>
        <begin position="563"/>
        <end position="595"/>
    </location>
</feature>
<feature type="domain" description="HTH myb-type" evidence="8">
    <location>
        <begin position="279"/>
        <end position="333"/>
    </location>
</feature>
<keyword evidence="2" id="KW-0238">DNA-binding</keyword>
<feature type="region of interest" description="Disordered" evidence="5">
    <location>
        <begin position="427"/>
        <end position="761"/>
    </location>
</feature>
<feature type="compositionally biased region" description="Low complexity" evidence="5">
    <location>
        <begin position="512"/>
        <end position="522"/>
    </location>
</feature>
<dbReference type="GO" id="GO:0042795">
    <property type="term" value="P:snRNA transcription by RNA polymerase II"/>
    <property type="evidence" value="ECO:0007669"/>
    <property type="project" value="TreeGrafter"/>
</dbReference>
<dbReference type="CDD" id="cd00167">
    <property type="entry name" value="SANT"/>
    <property type="match status" value="3"/>
</dbReference>
<name>A0A4S8MRE3_DENBC</name>
<feature type="domain" description="SANT" evidence="7">
    <location>
        <begin position="331"/>
        <end position="382"/>
    </location>
</feature>
<dbReference type="InterPro" id="IPR001005">
    <property type="entry name" value="SANT/Myb"/>
</dbReference>
<dbReference type="PROSITE" id="PS51294">
    <property type="entry name" value="HTH_MYB"/>
    <property type="match status" value="2"/>
</dbReference>
<evidence type="ECO:0000259" key="7">
    <source>
        <dbReference type="PROSITE" id="PS51293"/>
    </source>
</evidence>
<protein>
    <recommendedName>
        <fullName evidence="11">snRNA-activating protein complex subunit 4</fullName>
    </recommendedName>
</protein>
<dbReference type="Pfam" id="PF13921">
    <property type="entry name" value="Myb_DNA-bind_6"/>
    <property type="match status" value="1"/>
</dbReference>
<dbReference type="InterPro" id="IPR017884">
    <property type="entry name" value="SANT_dom"/>
</dbReference>
<dbReference type="PANTHER" id="PTHR46621">
    <property type="entry name" value="SNRNA-ACTIVATING PROTEIN COMPLEX SUBUNIT 4"/>
    <property type="match status" value="1"/>
</dbReference>
<feature type="compositionally biased region" description="Low complexity" evidence="5">
    <location>
        <begin position="714"/>
        <end position="725"/>
    </location>
</feature>
<dbReference type="EMBL" id="ML179049">
    <property type="protein sequence ID" value="THV05502.1"/>
    <property type="molecule type" value="Genomic_DNA"/>
</dbReference>
<dbReference type="SMART" id="SM00717">
    <property type="entry name" value="SANT"/>
    <property type="match status" value="5"/>
</dbReference>
<dbReference type="GO" id="GO:0000978">
    <property type="term" value="F:RNA polymerase II cis-regulatory region sequence-specific DNA binding"/>
    <property type="evidence" value="ECO:0007669"/>
    <property type="project" value="TreeGrafter"/>
</dbReference>
<evidence type="ECO:0000256" key="4">
    <source>
        <dbReference type="ARBA" id="ARBA00023242"/>
    </source>
</evidence>
<evidence type="ECO:0008006" key="11">
    <source>
        <dbReference type="Google" id="ProtNLM"/>
    </source>
</evidence>
<dbReference type="GO" id="GO:0042796">
    <property type="term" value="P:snRNA transcription by RNA polymerase III"/>
    <property type="evidence" value="ECO:0007669"/>
    <property type="project" value="TreeGrafter"/>
</dbReference>
<dbReference type="PROSITE" id="PS50090">
    <property type="entry name" value="MYB_LIKE"/>
    <property type="match status" value="4"/>
</dbReference>
<dbReference type="Gene3D" id="1.10.10.60">
    <property type="entry name" value="Homeodomain-like"/>
    <property type="match status" value="3"/>
</dbReference>
<evidence type="ECO:0000259" key="6">
    <source>
        <dbReference type="PROSITE" id="PS50090"/>
    </source>
</evidence>
<feature type="domain" description="Myb-like" evidence="6">
    <location>
        <begin position="231"/>
        <end position="278"/>
    </location>
</feature>
<evidence type="ECO:0000256" key="1">
    <source>
        <dbReference type="ARBA" id="ARBA00023015"/>
    </source>
</evidence>
<dbReference type="InterPro" id="IPR017930">
    <property type="entry name" value="Myb_dom"/>
</dbReference>
<keyword evidence="10" id="KW-1185">Reference proteome</keyword>
<feature type="compositionally biased region" description="Basic residues" evidence="5">
    <location>
        <begin position="751"/>
        <end position="761"/>
    </location>
</feature>
<reference evidence="9 10" key="1">
    <citation type="journal article" date="2019" name="Nat. Ecol. Evol.">
        <title>Megaphylogeny resolves global patterns of mushroom evolution.</title>
        <authorList>
            <person name="Varga T."/>
            <person name="Krizsan K."/>
            <person name="Foldi C."/>
            <person name="Dima B."/>
            <person name="Sanchez-Garcia M."/>
            <person name="Sanchez-Ramirez S."/>
            <person name="Szollosi G.J."/>
            <person name="Szarkandi J.G."/>
            <person name="Papp V."/>
            <person name="Albert L."/>
            <person name="Andreopoulos W."/>
            <person name="Angelini C."/>
            <person name="Antonin V."/>
            <person name="Barry K.W."/>
            <person name="Bougher N.L."/>
            <person name="Buchanan P."/>
            <person name="Buyck B."/>
            <person name="Bense V."/>
            <person name="Catcheside P."/>
            <person name="Chovatia M."/>
            <person name="Cooper J."/>
            <person name="Damon W."/>
            <person name="Desjardin D."/>
            <person name="Finy P."/>
            <person name="Geml J."/>
            <person name="Haridas S."/>
            <person name="Hughes K."/>
            <person name="Justo A."/>
            <person name="Karasinski D."/>
            <person name="Kautmanova I."/>
            <person name="Kiss B."/>
            <person name="Kocsube S."/>
            <person name="Kotiranta H."/>
            <person name="LaButti K.M."/>
            <person name="Lechner B.E."/>
            <person name="Liimatainen K."/>
            <person name="Lipzen A."/>
            <person name="Lukacs Z."/>
            <person name="Mihaltcheva S."/>
            <person name="Morgado L.N."/>
            <person name="Niskanen T."/>
            <person name="Noordeloos M.E."/>
            <person name="Ohm R.A."/>
            <person name="Ortiz-Santana B."/>
            <person name="Ovrebo C."/>
            <person name="Racz N."/>
            <person name="Riley R."/>
            <person name="Savchenko A."/>
            <person name="Shiryaev A."/>
            <person name="Soop K."/>
            <person name="Spirin V."/>
            <person name="Szebenyi C."/>
            <person name="Tomsovsky M."/>
            <person name="Tulloss R.E."/>
            <person name="Uehling J."/>
            <person name="Grigoriev I.V."/>
            <person name="Vagvolgyi C."/>
            <person name="Papp T."/>
            <person name="Martin F.M."/>
            <person name="Miettinen O."/>
            <person name="Hibbett D.S."/>
            <person name="Nagy L.G."/>
        </authorList>
    </citation>
    <scope>NUCLEOTIDE SEQUENCE [LARGE SCALE GENOMIC DNA]</scope>
    <source>
        <strain evidence="9 10">CBS 962.96</strain>
    </source>
</reference>
<feature type="compositionally biased region" description="Polar residues" evidence="5">
    <location>
        <begin position="463"/>
        <end position="479"/>
    </location>
</feature>
<evidence type="ECO:0000256" key="2">
    <source>
        <dbReference type="ARBA" id="ARBA00023125"/>
    </source>
</evidence>